<dbReference type="InterPro" id="IPR009057">
    <property type="entry name" value="Homeodomain-like_sf"/>
</dbReference>
<feature type="domain" description="Myb-like" evidence="10">
    <location>
        <begin position="22"/>
        <end position="74"/>
    </location>
</feature>
<feature type="domain" description="HTH myb-type" evidence="11">
    <location>
        <begin position="22"/>
        <end position="74"/>
    </location>
</feature>
<dbReference type="SMART" id="SM00717">
    <property type="entry name" value="SANT"/>
    <property type="match status" value="2"/>
</dbReference>
<protein>
    <submittedName>
        <fullName evidence="12">Transcription factor MYB</fullName>
    </submittedName>
</protein>
<evidence type="ECO:0000256" key="9">
    <source>
        <dbReference type="SAM" id="MobiDB-lite"/>
    </source>
</evidence>
<comment type="subcellular location">
    <subcellularLocation>
        <location evidence="1">Nucleus</location>
    </subcellularLocation>
</comment>
<dbReference type="GO" id="GO:0003677">
    <property type="term" value="F:DNA binding"/>
    <property type="evidence" value="ECO:0007669"/>
    <property type="project" value="UniProtKB-KW"/>
</dbReference>
<proteinExistence type="predicted"/>
<dbReference type="Gene3D" id="1.10.10.60">
    <property type="entry name" value="Homeodomain-like"/>
    <property type="match status" value="2"/>
</dbReference>
<reference evidence="13" key="1">
    <citation type="submission" date="2024-07" db="EMBL/GenBank/DDBJ databases">
        <title>Two chromosome-level genome assemblies of Korean endemic species Abeliophyllum distichum and Forsythia ovata (Oleaceae).</title>
        <authorList>
            <person name="Jang H."/>
        </authorList>
    </citation>
    <scope>NUCLEOTIDE SEQUENCE [LARGE SCALE GENOMIC DNA]</scope>
</reference>
<keyword evidence="5" id="KW-0010">Activator</keyword>
<dbReference type="InterPro" id="IPR017930">
    <property type="entry name" value="Myb_dom"/>
</dbReference>
<evidence type="ECO:0000259" key="10">
    <source>
        <dbReference type="PROSITE" id="PS50090"/>
    </source>
</evidence>
<organism evidence="12 13">
    <name type="scientific">Forsythia ovata</name>
    <dbReference type="NCBI Taxonomy" id="205694"/>
    <lineage>
        <taxon>Eukaryota</taxon>
        <taxon>Viridiplantae</taxon>
        <taxon>Streptophyta</taxon>
        <taxon>Embryophyta</taxon>
        <taxon>Tracheophyta</taxon>
        <taxon>Spermatophyta</taxon>
        <taxon>Magnoliopsida</taxon>
        <taxon>eudicotyledons</taxon>
        <taxon>Gunneridae</taxon>
        <taxon>Pentapetalae</taxon>
        <taxon>asterids</taxon>
        <taxon>lamiids</taxon>
        <taxon>Lamiales</taxon>
        <taxon>Oleaceae</taxon>
        <taxon>Forsythieae</taxon>
        <taxon>Forsythia</taxon>
    </lineage>
</organism>
<comment type="caution">
    <text evidence="12">The sequence shown here is derived from an EMBL/GenBank/DDBJ whole genome shotgun (WGS) entry which is preliminary data.</text>
</comment>
<comment type="function">
    <text evidence="8">Transcription factor.</text>
</comment>
<dbReference type="AlphaFoldDB" id="A0ABD1S2W0"/>
<evidence type="ECO:0000256" key="3">
    <source>
        <dbReference type="ARBA" id="ARBA00023015"/>
    </source>
</evidence>
<keyword evidence="4" id="KW-0238">DNA-binding</keyword>
<keyword evidence="3" id="KW-0805">Transcription regulation</keyword>
<keyword evidence="7" id="KW-0539">Nucleus</keyword>
<dbReference type="PANTHER" id="PTHR47995">
    <property type="entry name" value="TRANSCRIPTION FACTOR MYB33-RELATED"/>
    <property type="match status" value="1"/>
</dbReference>
<dbReference type="GO" id="GO:0048235">
    <property type="term" value="P:pollen sperm cell differentiation"/>
    <property type="evidence" value="ECO:0007669"/>
    <property type="project" value="UniProtKB-ARBA"/>
</dbReference>
<accession>A0ABD1S2W0</accession>
<dbReference type="Proteomes" id="UP001604277">
    <property type="component" value="Unassembled WGS sequence"/>
</dbReference>
<evidence type="ECO:0000256" key="6">
    <source>
        <dbReference type="ARBA" id="ARBA00023163"/>
    </source>
</evidence>
<dbReference type="PANTHER" id="PTHR47995:SF18">
    <property type="entry name" value="TRANSCRIPTION FACTOR MYB65"/>
    <property type="match status" value="1"/>
</dbReference>
<dbReference type="PROSITE" id="PS51294">
    <property type="entry name" value="HTH_MYB"/>
    <property type="match status" value="2"/>
</dbReference>
<evidence type="ECO:0000313" key="12">
    <source>
        <dbReference type="EMBL" id="KAL2493584.1"/>
    </source>
</evidence>
<dbReference type="GO" id="GO:0040008">
    <property type="term" value="P:regulation of growth"/>
    <property type="evidence" value="ECO:0007669"/>
    <property type="project" value="UniProtKB-ARBA"/>
</dbReference>
<evidence type="ECO:0000256" key="5">
    <source>
        <dbReference type="ARBA" id="ARBA00023159"/>
    </source>
</evidence>
<evidence type="ECO:0000256" key="2">
    <source>
        <dbReference type="ARBA" id="ARBA00022737"/>
    </source>
</evidence>
<keyword evidence="13" id="KW-1185">Reference proteome</keyword>
<feature type="region of interest" description="Disordered" evidence="9">
    <location>
        <begin position="267"/>
        <end position="287"/>
    </location>
</feature>
<dbReference type="GO" id="GO:0045893">
    <property type="term" value="P:positive regulation of DNA-templated transcription"/>
    <property type="evidence" value="ECO:0007669"/>
    <property type="project" value="UniProtKB-ARBA"/>
</dbReference>
<dbReference type="FunFam" id="1.10.10.60:FF:000119">
    <property type="entry name" value="Transcription factor GAMYB"/>
    <property type="match status" value="1"/>
</dbReference>
<dbReference type="SUPFAM" id="SSF46689">
    <property type="entry name" value="Homeodomain-like"/>
    <property type="match status" value="1"/>
</dbReference>
<dbReference type="CDD" id="cd00167">
    <property type="entry name" value="SANT"/>
    <property type="match status" value="2"/>
</dbReference>
<feature type="domain" description="HTH myb-type" evidence="11">
    <location>
        <begin position="75"/>
        <end position="129"/>
    </location>
</feature>
<dbReference type="GO" id="GO:0005634">
    <property type="term" value="C:nucleus"/>
    <property type="evidence" value="ECO:0007669"/>
    <property type="project" value="UniProtKB-SubCell"/>
</dbReference>
<evidence type="ECO:0000256" key="4">
    <source>
        <dbReference type="ARBA" id="ARBA00023125"/>
    </source>
</evidence>
<keyword evidence="6" id="KW-0804">Transcription</keyword>
<keyword evidence="2" id="KW-0677">Repeat</keyword>
<evidence type="ECO:0000256" key="7">
    <source>
        <dbReference type="ARBA" id="ARBA00023242"/>
    </source>
</evidence>
<gene>
    <name evidence="12" type="ORF">Fot_37341</name>
</gene>
<evidence type="ECO:0000256" key="1">
    <source>
        <dbReference type="ARBA" id="ARBA00004123"/>
    </source>
</evidence>
<evidence type="ECO:0000256" key="8">
    <source>
        <dbReference type="ARBA" id="ARBA00057804"/>
    </source>
</evidence>
<name>A0ABD1S2W0_9LAMI</name>
<evidence type="ECO:0000259" key="11">
    <source>
        <dbReference type="PROSITE" id="PS51294"/>
    </source>
</evidence>
<feature type="compositionally biased region" description="Polar residues" evidence="9">
    <location>
        <begin position="267"/>
        <end position="280"/>
    </location>
</feature>
<dbReference type="EMBL" id="JBFOLJ010000011">
    <property type="protein sequence ID" value="KAL2493584.1"/>
    <property type="molecule type" value="Genomic_DNA"/>
</dbReference>
<dbReference type="InterPro" id="IPR001005">
    <property type="entry name" value="SANT/Myb"/>
</dbReference>
<dbReference type="FunFam" id="1.10.10.60:FF:000001">
    <property type="entry name" value="MYB-related transcription factor"/>
    <property type="match status" value="1"/>
</dbReference>
<dbReference type="PROSITE" id="PS50090">
    <property type="entry name" value="MYB_LIKE"/>
    <property type="match status" value="2"/>
</dbReference>
<feature type="domain" description="Myb-like" evidence="10">
    <location>
        <begin position="75"/>
        <end position="125"/>
    </location>
</feature>
<evidence type="ECO:0000313" key="13">
    <source>
        <dbReference type="Proteomes" id="UP001604277"/>
    </source>
</evidence>
<sequence length="396" mass="43951">MAPDGLKDSWRSVRSIGAVSGRHMLKKGPWTAAEDAILKEYVKKHGEGNWNAVQRNSGLMRCGKSCRLRWANHLRPNLKKGAFSSEEERIIGELHAMLGNKWARMAAQLPGRTDNEIKNYWNTRLKRRQRAGLSTYHQEQQQINSNSSTSLQALLSSSHPINVSYNNTPLSLFDMLKSSNPQPSSSSYLSNINNHLKFFCDNRDLSLSLVASNSPFSSSLTPLPFSNNSLPMSSLEYNALNFGPNNSSNQISTSIVTSIQDVEFPSIQQSVQTETTPSSSERGDNSDLLGLMDKLGEKPVSNFPTHENNYQGTKKKGCVEGVMNPVDDDIFSLLDNFPLAVQPVPDWYQGNGNILFDADADANVGTEYRPTESTANVDWNINGSCCWYTMPSAMLD</sequence>
<dbReference type="Pfam" id="PF00249">
    <property type="entry name" value="Myb_DNA-binding"/>
    <property type="match status" value="2"/>
</dbReference>